<evidence type="ECO:0000256" key="1">
    <source>
        <dbReference type="SAM" id="MobiDB-lite"/>
    </source>
</evidence>
<dbReference type="PANTHER" id="PTHR15435">
    <property type="entry name" value="KICSTOR COMPLEX PROTEIN KAPTIN"/>
    <property type="match status" value="1"/>
</dbReference>
<dbReference type="GO" id="GO:0030027">
    <property type="term" value="C:lamellipodium"/>
    <property type="evidence" value="ECO:0007669"/>
    <property type="project" value="TreeGrafter"/>
</dbReference>
<dbReference type="Pfam" id="PF14989">
    <property type="entry name" value="CCDC32"/>
    <property type="match status" value="1"/>
</dbReference>
<evidence type="ECO:0000313" key="3">
    <source>
        <dbReference type="WBParaSite" id="nRc.2.0.1.t24661-RA"/>
    </source>
</evidence>
<keyword evidence="2" id="KW-1185">Reference proteome</keyword>
<dbReference type="GO" id="GO:0034198">
    <property type="term" value="P:cellular response to amino acid starvation"/>
    <property type="evidence" value="ECO:0007669"/>
    <property type="project" value="TreeGrafter"/>
</dbReference>
<dbReference type="InterPro" id="IPR028039">
    <property type="entry name" value="CCDC32"/>
</dbReference>
<feature type="region of interest" description="Disordered" evidence="1">
    <location>
        <begin position="1"/>
        <end position="27"/>
    </location>
</feature>
<proteinExistence type="predicted"/>
<evidence type="ECO:0000313" key="2">
    <source>
        <dbReference type="Proteomes" id="UP000887565"/>
    </source>
</evidence>
<organism evidence="2 3">
    <name type="scientific">Romanomermis culicivorax</name>
    <name type="common">Nematode worm</name>
    <dbReference type="NCBI Taxonomy" id="13658"/>
    <lineage>
        <taxon>Eukaryota</taxon>
        <taxon>Metazoa</taxon>
        <taxon>Ecdysozoa</taxon>
        <taxon>Nematoda</taxon>
        <taxon>Enoplea</taxon>
        <taxon>Dorylaimia</taxon>
        <taxon>Mermithida</taxon>
        <taxon>Mermithoidea</taxon>
        <taxon>Mermithidae</taxon>
        <taxon>Romanomermis</taxon>
    </lineage>
</organism>
<dbReference type="PANTHER" id="PTHR15435:SF2">
    <property type="entry name" value="KICSTOR COMPLEX PROTEIN KAPTIN"/>
    <property type="match status" value="1"/>
</dbReference>
<dbReference type="WBParaSite" id="nRc.2.0.1.t24661-RA">
    <property type="protein sequence ID" value="nRc.2.0.1.t24661-RA"/>
    <property type="gene ID" value="nRc.2.0.1.g24661"/>
</dbReference>
<accession>A0A915JFQ9</accession>
<dbReference type="Proteomes" id="UP000887565">
    <property type="component" value="Unplaced"/>
</dbReference>
<dbReference type="GO" id="GO:1904262">
    <property type="term" value="P:negative regulation of TORC1 signaling"/>
    <property type="evidence" value="ECO:0007669"/>
    <property type="project" value="TreeGrafter"/>
</dbReference>
<reference evidence="3" key="1">
    <citation type="submission" date="2022-11" db="UniProtKB">
        <authorList>
            <consortium name="WormBaseParasite"/>
        </authorList>
    </citation>
    <scope>IDENTIFICATION</scope>
</reference>
<name>A0A915JFQ9_ROMCU</name>
<dbReference type="AlphaFoldDB" id="A0A915JFQ9"/>
<dbReference type="InterPro" id="IPR029982">
    <property type="entry name" value="Kptn"/>
</dbReference>
<dbReference type="GO" id="GO:0051015">
    <property type="term" value="F:actin filament binding"/>
    <property type="evidence" value="ECO:0007669"/>
    <property type="project" value="TreeGrafter"/>
</dbReference>
<dbReference type="GO" id="GO:0015629">
    <property type="term" value="C:actin cytoskeleton"/>
    <property type="evidence" value="ECO:0007669"/>
    <property type="project" value="InterPro"/>
</dbReference>
<protein>
    <submittedName>
        <fullName evidence="3">Uncharacterized protein</fullName>
    </submittedName>
</protein>
<sequence>MQIDQLDDQQRRHLHRNGVPQKDQKNPIEHLERRCQVILFMSSTFNYSNSFVSDTRFVAKLEKKLSKLKKEPDQLSSSDIIAELSNFKSRAIDTFLSSPASRSDSNTTKNWTLFDGIENDENLKNSVLVKKLFPHQVAINPQELTPLLDGEVLPNEDAIPENQNGEFYEFRFDRNSCEPKLCYLDLKSELLSNDVSILCSETFRVGQKSLVAVNIDSELKLVLCDSYTRSAKIYDDFHWNFMPCLIKSLSELLIREGSSSFLISGHNKTLDLYQLDHNCQVSKSDDKFSRLFDDVILNGVVICINYIQDNDAHFRLLLGLDTGDVSIYKISRQNDTNWTLRNLQYIKFDTPVSSIQYFPTKSRCDDTQAPNFVFLSQALGPAIVARQIDDNEKLDEYLYLPFSDRYDVFVCCSIAAVNDCFYVFVGTFSCKLLLYKILFSPKKNAELLAVREFLSPVVGLDCVDNRFLNVLTYNGFLMFDIDFSKY</sequence>
<dbReference type="GO" id="GO:0007015">
    <property type="term" value="P:actin filament organization"/>
    <property type="evidence" value="ECO:0007669"/>
    <property type="project" value="InterPro"/>
</dbReference>